<keyword evidence="4 5" id="KW-0472">Membrane</keyword>
<keyword evidence="2 5" id="KW-0812">Transmembrane</keyword>
<dbReference type="HOGENOM" id="CLU_1409717_0_0_1"/>
<evidence type="ECO:0000256" key="1">
    <source>
        <dbReference type="ARBA" id="ARBA00004141"/>
    </source>
</evidence>
<protein>
    <submittedName>
        <fullName evidence="6">Putative rta1 domain-containing protein</fullName>
    </submittedName>
</protein>
<name>R8BVN4_PHAM7</name>
<evidence type="ECO:0000256" key="2">
    <source>
        <dbReference type="ARBA" id="ARBA00022692"/>
    </source>
</evidence>
<keyword evidence="7" id="KW-1185">Reference proteome</keyword>
<proteinExistence type="predicted"/>
<reference evidence="7" key="1">
    <citation type="journal article" date="2013" name="Genome Announc.">
        <title>Draft genome sequence of the ascomycete Phaeoacremonium aleophilum strain UCR-PA7, a causal agent of the esca disease complex in grapevines.</title>
        <authorList>
            <person name="Blanco-Ulate B."/>
            <person name="Rolshausen P."/>
            <person name="Cantu D."/>
        </authorList>
    </citation>
    <scope>NUCLEOTIDE SEQUENCE [LARGE SCALE GENOMIC DNA]</scope>
    <source>
        <strain evidence="7">UCR-PA7</strain>
    </source>
</reference>
<dbReference type="GeneID" id="19329936"/>
<comment type="subcellular location">
    <subcellularLocation>
        <location evidence="1">Membrane</location>
        <topology evidence="1">Multi-pass membrane protein</topology>
    </subcellularLocation>
</comment>
<dbReference type="RefSeq" id="XP_007911776.1">
    <property type="nucleotide sequence ID" value="XM_007913585.1"/>
</dbReference>
<evidence type="ECO:0000256" key="4">
    <source>
        <dbReference type="ARBA" id="ARBA00023136"/>
    </source>
</evidence>
<feature type="transmembrane region" description="Helical" evidence="5">
    <location>
        <begin position="103"/>
        <end position="126"/>
    </location>
</feature>
<dbReference type="EMBL" id="KB932820">
    <property type="protein sequence ID" value="EOO03451.1"/>
    <property type="molecule type" value="Genomic_DNA"/>
</dbReference>
<dbReference type="OrthoDB" id="3358017at2759"/>
<evidence type="ECO:0000256" key="5">
    <source>
        <dbReference type="SAM" id="Phobius"/>
    </source>
</evidence>
<organism evidence="6 7">
    <name type="scientific">Phaeoacremonium minimum (strain UCR-PA7)</name>
    <name type="common">Esca disease fungus</name>
    <name type="synonym">Togninia minima</name>
    <dbReference type="NCBI Taxonomy" id="1286976"/>
    <lineage>
        <taxon>Eukaryota</taxon>
        <taxon>Fungi</taxon>
        <taxon>Dikarya</taxon>
        <taxon>Ascomycota</taxon>
        <taxon>Pezizomycotina</taxon>
        <taxon>Sordariomycetes</taxon>
        <taxon>Sordariomycetidae</taxon>
        <taxon>Togniniales</taxon>
        <taxon>Togniniaceae</taxon>
        <taxon>Phaeoacremonium</taxon>
    </lineage>
</organism>
<evidence type="ECO:0000256" key="3">
    <source>
        <dbReference type="ARBA" id="ARBA00022989"/>
    </source>
</evidence>
<dbReference type="GO" id="GO:0005886">
    <property type="term" value="C:plasma membrane"/>
    <property type="evidence" value="ECO:0007669"/>
    <property type="project" value="TreeGrafter"/>
</dbReference>
<dbReference type="AlphaFoldDB" id="R8BVN4"/>
<dbReference type="eggNOG" id="ENOG502QU4U">
    <property type="taxonomic scope" value="Eukaryota"/>
</dbReference>
<evidence type="ECO:0000313" key="7">
    <source>
        <dbReference type="Proteomes" id="UP000014074"/>
    </source>
</evidence>
<dbReference type="KEGG" id="tmn:UCRPA7_996"/>
<sequence>MGGSLFLLAAFAFLVPVNVLTGLRWKTPLYTVAFVMGLLFEVMGYVGRFMLRTNLASRKYFVLFLLGTVMGPTFITAAIYLVLPHVLTIYGTDISGISQPIYLAYFFLAFDVFTLAFQGVGSAFAVQGTSDVEVNQGVNILLVGLALQALSIFVFLGLYYWFLIKLVHSRDLLDREHSDIYLSARFKTSLLCG</sequence>
<dbReference type="Proteomes" id="UP000014074">
    <property type="component" value="Unassembled WGS sequence"/>
</dbReference>
<dbReference type="InterPro" id="IPR007568">
    <property type="entry name" value="RTA1"/>
</dbReference>
<feature type="transmembrane region" description="Helical" evidence="5">
    <location>
        <begin position="60"/>
        <end position="83"/>
    </location>
</feature>
<dbReference type="PANTHER" id="PTHR31465">
    <property type="entry name" value="PROTEIN RTA1-RELATED"/>
    <property type="match status" value="1"/>
</dbReference>
<gene>
    <name evidence="6" type="ORF">UCRPA7_996</name>
</gene>
<feature type="transmembrane region" description="Helical" evidence="5">
    <location>
        <begin position="138"/>
        <end position="162"/>
    </location>
</feature>
<feature type="transmembrane region" description="Helical" evidence="5">
    <location>
        <begin position="29"/>
        <end position="48"/>
    </location>
</feature>
<accession>R8BVN4</accession>
<keyword evidence="3 5" id="KW-1133">Transmembrane helix</keyword>
<dbReference type="Pfam" id="PF04479">
    <property type="entry name" value="RTA1"/>
    <property type="match status" value="1"/>
</dbReference>
<evidence type="ECO:0000313" key="6">
    <source>
        <dbReference type="EMBL" id="EOO03451.1"/>
    </source>
</evidence>
<dbReference type="PANTHER" id="PTHR31465:SF9">
    <property type="entry name" value="SPHINGOID LONG-CHAIN BASE TRANSPORTER RSB1"/>
    <property type="match status" value="1"/>
</dbReference>
<dbReference type="GO" id="GO:0000324">
    <property type="term" value="C:fungal-type vacuole"/>
    <property type="evidence" value="ECO:0007669"/>
    <property type="project" value="TreeGrafter"/>
</dbReference>